<proteinExistence type="predicted"/>
<comment type="caution">
    <text evidence="1">The sequence shown here is derived from an EMBL/GenBank/DDBJ whole genome shotgun (WGS) entry which is preliminary data.</text>
</comment>
<keyword evidence="2" id="KW-1185">Reference proteome</keyword>
<organism evidence="1 2">
    <name type="scientific">Fusarium falciforme</name>
    <dbReference type="NCBI Taxonomy" id="195108"/>
    <lineage>
        <taxon>Eukaryota</taxon>
        <taxon>Fungi</taxon>
        <taxon>Dikarya</taxon>
        <taxon>Ascomycota</taxon>
        <taxon>Pezizomycotina</taxon>
        <taxon>Sordariomycetes</taxon>
        <taxon>Hypocreomycetidae</taxon>
        <taxon>Hypocreales</taxon>
        <taxon>Nectriaceae</taxon>
        <taxon>Fusarium</taxon>
        <taxon>Fusarium solani species complex</taxon>
    </lineage>
</organism>
<sequence length="96" mass="10917">MTRGHEPYAELEPGPHIVDLLRDMKFPELDQGCVYVIIDRCWKGYYDSVESLAKETAGLDGAVSLPRAEALDESHVSEMQDRYQRLVDDGMLETDE</sequence>
<dbReference type="AlphaFoldDB" id="A0A9W8UWP1"/>
<gene>
    <name evidence="1" type="ORF">NW755_009673</name>
</gene>
<protein>
    <submittedName>
        <fullName evidence="1">Uncharacterized protein</fullName>
    </submittedName>
</protein>
<dbReference type="EMBL" id="JAOQAV010000029">
    <property type="protein sequence ID" value="KAJ4183639.1"/>
    <property type="molecule type" value="Genomic_DNA"/>
</dbReference>
<dbReference type="Proteomes" id="UP001152087">
    <property type="component" value="Unassembled WGS sequence"/>
</dbReference>
<accession>A0A9W8UWP1</accession>
<evidence type="ECO:0000313" key="1">
    <source>
        <dbReference type="EMBL" id="KAJ4183639.1"/>
    </source>
</evidence>
<name>A0A9W8UWP1_9HYPO</name>
<reference evidence="1" key="1">
    <citation type="submission" date="2022-09" db="EMBL/GenBank/DDBJ databases">
        <title>Fusarium specimens isolated from Avocado Roots.</title>
        <authorList>
            <person name="Stajich J."/>
            <person name="Roper C."/>
            <person name="Heimlech-Rivalta G."/>
        </authorList>
    </citation>
    <scope>NUCLEOTIDE SEQUENCE</scope>
    <source>
        <strain evidence="1">A02</strain>
    </source>
</reference>
<evidence type="ECO:0000313" key="2">
    <source>
        <dbReference type="Proteomes" id="UP001152087"/>
    </source>
</evidence>